<dbReference type="SUPFAM" id="SSF56672">
    <property type="entry name" value="DNA/RNA polymerases"/>
    <property type="match status" value="1"/>
</dbReference>
<keyword evidence="5" id="KW-0693">Viral RNA replication</keyword>
<dbReference type="Gene3D" id="3.30.70.270">
    <property type="match status" value="1"/>
</dbReference>
<dbReference type="GO" id="GO:0000166">
    <property type="term" value="F:nucleotide binding"/>
    <property type="evidence" value="ECO:0007669"/>
    <property type="project" value="UniProtKB-KW"/>
</dbReference>
<name>Q6BE42_9VIRU</name>
<dbReference type="InterPro" id="IPR043128">
    <property type="entry name" value="Rev_trsase/Diguanyl_cyclase"/>
</dbReference>
<protein>
    <submittedName>
        <fullName evidence="6">RNA-dependent RNA polymerase</fullName>
    </submittedName>
</protein>
<proteinExistence type="predicted"/>
<organism evidence="6">
    <name type="scientific">Helicobasidium mompa partitivirus V1-2</name>
    <dbReference type="NCBI Taxonomy" id="233050"/>
    <lineage>
        <taxon>Viruses</taxon>
        <taxon>Riboviria</taxon>
        <taxon>Orthornavirae</taxon>
        <taxon>Pisuviricota</taxon>
        <taxon>Duplopiviricetes</taxon>
        <taxon>Durnavirales</taxon>
        <taxon>Partitiviridae</taxon>
        <taxon>Alphapartitivirus</taxon>
        <taxon>Alphapartitivirus helicobasidii</taxon>
        <taxon>Helicobasidium mompa partitivirus V70</taxon>
    </lineage>
</organism>
<keyword evidence="4" id="KW-0547">Nucleotide-binding</keyword>
<evidence type="ECO:0000313" key="6">
    <source>
        <dbReference type="EMBL" id="BAD32678.1"/>
    </source>
</evidence>
<dbReference type="EMBL" id="AB110980">
    <property type="protein sequence ID" value="BAD32678.1"/>
    <property type="molecule type" value="Genomic_RNA"/>
</dbReference>
<evidence type="ECO:0000256" key="3">
    <source>
        <dbReference type="ARBA" id="ARBA00022695"/>
    </source>
</evidence>
<keyword evidence="1 6" id="KW-0696">RNA-directed RNA polymerase</keyword>
<evidence type="ECO:0000256" key="5">
    <source>
        <dbReference type="ARBA" id="ARBA00022953"/>
    </source>
</evidence>
<keyword evidence="2" id="KW-0808">Transferase</keyword>
<accession>Q6BE42</accession>
<dbReference type="GO" id="GO:0003968">
    <property type="term" value="F:RNA-directed RNA polymerase activity"/>
    <property type="evidence" value="ECO:0007669"/>
    <property type="project" value="UniProtKB-KW"/>
</dbReference>
<evidence type="ECO:0000256" key="4">
    <source>
        <dbReference type="ARBA" id="ARBA00022741"/>
    </source>
</evidence>
<sequence length="538" mass="62635">MSAFWNLEFHGMDPFAPNIPQFLLSPSQHYVSNHAIIKDQFHYQALDIVTEWFRPPHPIHPVHYTDLRWYPWKLSMSAERPFTFMQSAKDYVKQRYEAGLIPNRSLKFGNLYTPIFEYCRHYHHNVKNGRSPILDLITLHVKPALVLVSSGIDKVRTVFGVPKYLIFAEAMFFWPLFSIYFTSANTPLLWNYESLNGGWHRLDSEYHARYTMYSPIFNLDWSEFDMRVYFTVWSDIIDRVSTYFCFCGRYCPTLPVLDEETGTQLHPPYSEPFTNPQRLRNLWFWIRYAYFNMAAVTTTGKIFKRSFAGMPSGIFCTQFYDSFYNAVIIVTCLLALGYEVRHDHLIKLMGDDALFGLLESIPIEHWSEFLDALAAEALFRFNAKLSATKCGYTRTIQGATVLSYTNWNGWPVRSAEDVLAHLLHPKSLKDSAPRLMARSIGLYYASGANPRIRPICEHIFSTLKHQGFTVRKVNLAEFMDPRGLGTYNIEVDNFPSPLEAMCRLSRPSTRSEEIQSQYWDRSHFEFDAGQVRNCQSSF</sequence>
<dbReference type="InterPro" id="IPR043502">
    <property type="entry name" value="DNA/RNA_pol_sf"/>
</dbReference>
<gene>
    <name evidence="6" type="primary">RDRP</name>
</gene>
<evidence type="ECO:0000256" key="2">
    <source>
        <dbReference type="ARBA" id="ARBA00022679"/>
    </source>
</evidence>
<evidence type="ECO:0000256" key="1">
    <source>
        <dbReference type="ARBA" id="ARBA00022484"/>
    </source>
</evidence>
<keyword evidence="3" id="KW-0548">Nucleotidyltransferase</keyword>
<reference evidence="6" key="1">
    <citation type="journal article" date="2004" name="Mycol. Res.">
        <title>Characterization of double-stranded RNA elements in the violet root rot fungus Helicobasidium mompa.</title>
        <authorList>
            <person name="Osaki H."/>
            <person name="Nomura K."/>
            <person name="Matsumoto N."/>
            <person name="Ohtsu Y."/>
        </authorList>
    </citation>
    <scope>NUCLEOTIDE SEQUENCE</scope>
</reference>